<keyword evidence="2" id="KW-0238">DNA-binding</keyword>
<evidence type="ECO:0000259" key="4">
    <source>
        <dbReference type="PROSITE" id="PS50977"/>
    </source>
</evidence>
<evidence type="ECO:0000256" key="3">
    <source>
        <dbReference type="ARBA" id="ARBA00023163"/>
    </source>
</evidence>
<name>T1BH40_9ZZZZ</name>
<organism evidence="5">
    <name type="scientific">mine drainage metagenome</name>
    <dbReference type="NCBI Taxonomy" id="410659"/>
    <lineage>
        <taxon>unclassified sequences</taxon>
        <taxon>metagenomes</taxon>
        <taxon>ecological metagenomes</taxon>
    </lineage>
</organism>
<dbReference type="Gene3D" id="1.10.10.60">
    <property type="entry name" value="Homeodomain-like"/>
    <property type="match status" value="1"/>
</dbReference>
<evidence type="ECO:0000313" key="5">
    <source>
        <dbReference type="EMBL" id="EQD52429.1"/>
    </source>
</evidence>
<evidence type="ECO:0000256" key="2">
    <source>
        <dbReference type="ARBA" id="ARBA00023125"/>
    </source>
</evidence>
<dbReference type="PROSITE" id="PS01081">
    <property type="entry name" value="HTH_TETR_1"/>
    <property type="match status" value="1"/>
</dbReference>
<dbReference type="EMBL" id="AUZZ01004624">
    <property type="protein sequence ID" value="EQD52429.1"/>
    <property type="molecule type" value="Genomic_DNA"/>
</dbReference>
<feature type="non-terminal residue" evidence="5">
    <location>
        <position position="1"/>
    </location>
</feature>
<proteinExistence type="predicted"/>
<comment type="caution">
    <text evidence="5">The sequence shown here is derived from an EMBL/GenBank/DDBJ whole genome shotgun (WGS) entry which is preliminary data.</text>
</comment>
<accession>T1BH40</accession>
<dbReference type="InterPro" id="IPR023772">
    <property type="entry name" value="DNA-bd_HTH_TetR-type_CS"/>
</dbReference>
<feature type="non-terminal residue" evidence="5">
    <location>
        <position position="136"/>
    </location>
</feature>
<dbReference type="PROSITE" id="PS50977">
    <property type="entry name" value="HTH_TETR_2"/>
    <property type="match status" value="1"/>
</dbReference>
<keyword evidence="3" id="KW-0804">Transcription</keyword>
<dbReference type="PANTHER" id="PTHR47506:SF1">
    <property type="entry name" value="HTH-TYPE TRANSCRIPTIONAL REGULATOR YJDC"/>
    <property type="match status" value="1"/>
</dbReference>
<dbReference type="Gene3D" id="1.10.357.10">
    <property type="entry name" value="Tetracycline Repressor, domain 2"/>
    <property type="match status" value="1"/>
</dbReference>
<dbReference type="InterPro" id="IPR009057">
    <property type="entry name" value="Homeodomain-like_sf"/>
</dbReference>
<keyword evidence="1" id="KW-0805">Transcription regulation</keyword>
<evidence type="ECO:0000256" key="1">
    <source>
        <dbReference type="ARBA" id="ARBA00023015"/>
    </source>
</evidence>
<dbReference type="Pfam" id="PF00440">
    <property type="entry name" value="TetR_N"/>
    <property type="match status" value="1"/>
</dbReference>
<reference evidence="5" key="1">
    <citation type="submission" date="2013-08" db="EMBL/GenBank/DDBJ databases">
        <authorList>
            <person name="Mendez C."/>
            <person name="Richter M."/>
            <person name="Ferrer M."/>
            <person name="Sanchez J."/>
        </authorList>
    </citation>
    <scope>NUCLEOTIDE SEQUENCE</scope>
</reference>
<dbReference type="InterPro" id="IPR001647">
    <property type="entry name" value="HTH_TetR"/>
</dbReference>
<feature type="domain" description="HTH tetR-type" evidence="4">
    <location>
        <begin position="17"/>
        <end position="77"/>
    </location>
</feature>
<dbReference type="PANTHER" id="PTHR47506">
    <property type="entry name" value="TRANSCRIPTIONAL REGULATORY PROTEIN"/>
    <property type="match status" value="1"/>
</dbReference>
<dbReference type="SUPFAM" id="SSF46689">
    <property type="entry name" value="Homeodomain-like"/>
    <property type="match status" value="1"/>
</dbReference>
<protein>
    <submittedName>
        <fullName evidence="5">Transcriptional regulator, TetR family</fullName>
    </submittedName>
</protein>
<dbReference type="GO" id="GO:0003677">
    <property type="term" value="F:DNA binding"/>
    <property type="evidence" value="ECO:0007669"/>
    <property type="project" value="UniProtKB-KW"/>
</dbReference>
<dbReference type="AlphaFoldDB" id="T1BH40"/>
<gene>
    <name evidence="5" type="ORF">B2A_06529</name>
</gene>
<reference evidence="5" key="2">
    <citation type="journal article" date="2014" name="ISME J.">
        <title>Microbial stratification in low pH oxic and suboxic macroscopic growths along an acid mine drainage.</title>
        <authorList>
            <person name="Mendez-Garcia C."/>
            <person name="Mesa V."/>
            <person name="Sprenger R.R."/>
            <person name="Richter M."/>
            <person name="Diez M.S."/>
            <person name="Solano J."/>
            <person name="Bargiela R."/>
            <person name="Golyshina O.V."/>
            <person name="Manteca A."/>
            <person name="Ramos J.L."/>
            <person name="Gallego J.R."/>
            <person name="Llorente I."/>
            <person name="Martins Dos Santos V.A."/>
            <person name="Jensen O.N."/>
            <person name="Pelaez A.I."/>
            <person name="Sanchez J."/>
            <person name="Ferrer M."/>
        </authorList>
    </citation>
    <scope>NUCLEOTIDE SEQUENCE</scope>
</reference>
<sequence length="136" mass="15042">VLAVRIEWWMMAGRPRSFDRDAALEVAVRAFWEHGYDGTSVAQLTQAMGIAPPSLYAAFGGKRELFDEAAACYAADLNRGLDEALRAKTAREAIRDLLMRSADHYTDPSLPGGCLVMHEPHLRAQRQAARAAITDR</sequence>